<evidence type="ECO:0000256" key="7">
    <source>
        <dbReference type="PROSITE-ProRule" id="PRU00175"/>
    </source>
</evidence>
<name>A0A7K8MZ48_CASCA</name>
<dbReference type="InterPro" id="IPR001870">
    <property type="entry name" value="B30.2/SPRY"/>
</dbReference>
<dbReference type="GO" id="GO:0008270">
    <property type="term" value="F:zinc ion binding"/>
    <property type="evidence" value="ECO:0007669"/>
    <property type="project" value="UniProtKB-KW"/>
</dbReference>
<dbReference type="InterPro" id="IPR003879">
    <property type="entry name" value="Butyrophylin_SPRY"/>
</dbReference>
<accession>A0A7K8MZ48</accession>
<dbReference type="AlphaFoldDB" id="A0A7K8MZ48"/>
<dbReference type="Pfam" id="PF13765">
    <property type="entry name" value="PRY"/>
    <property type="match status" value="1"/>
</dbReference>
<dbReference type="SUPFAM" id="SSF49899">
    <property type="entry name" value="Concanavalin A-like lectins/glucanases"/>
    <property type="match status" value="1"/>
</dbReference>
<keyword evidence="5 7" id="KW-0863">Zinc-finger</keyword>
<protein>
    <submittedName>
        <fullName evidence="10">TRI69 ligase</fullName>
    </submittedName>
</protein>
<dbReference type="SMART" id="SM00184">
    <property type="entry name" value="RING"/>
    <property type="match status" value="1"/>
</dbReference>
<dbReference type="Gene3D" id="3.30.40.10">
    <property type="entry name" value="Zinc/RING finger domain, C3HC4 (zinc finger)"/>
    <property type="match status" value="1"/>
</dbReference>
<evidence type="ECO:0000256" key="1">
    <source>
        <dbReference type="ARBA" id="ARBA00004496"/>
    </source>
</evidence>
<dbReference type="InterPro" id="IPR050143">
    <property type="entry name" value="TRIM/RBCC"/>
</dbReference>
<dbReference type="Pfam" id="PF00097">
    <property type="entry name" value="zf-C3HC4"/>
    <property type="match status" value="1"/>
</dbReference>
<feature type="domain" description="B30.2/SPRY" evidence="9">
    <location>
        <begin position="262"/>
        <end position="458"/>
    </location>
</feature>
<dbReference type="FunFam" id="2.60.120.920:FF:000004">
    <property type="entry name" value="Butyrophilin subfamily 1 member A1"/>
    <property type="match status" value="1"/>
</dbReference>
<dbReference type="PROSITE" id="PS00518">
    <property type="entry name" value="ZF_RING_1"/>
    <property type="match status" value="1"/>
</dbReference>
<reference evidence="10 11" key="1">
    <citation type="submission" date="2019-09" db="EMBL/GenBank/DDBJ databases">
        <title>Bird 10,000 Genomes (B10K) Project - Family phase.</title>
        <authorList>
            <person name="Zhang G."/>
        </authorList>
    </citation>
    <scope>NUCLEOTIDE SEQUENCE [LARGE SCALE GENOMIC DNA]</scope>
    <source>
        <strain evidence="10">B10K-LSUMZ-50683</strain>
        <tissue evidence="10">Muscle</tissue>
    </source>
</reference>
<comment type="caution">
    <text evidence="10">The sequence shown here is derived from an EMBL/GenBank/DDBJ whole genome shotgun (WGS) entry which is preliminary data.</text>
</comment>
<keyword evidence="10" id="KW-0436">Ligase</keyword>
<dbReference type="PRINTS" id="PR01407">
    <property type="entry name" value="BUTYPHLNCDUF"/>
</dbReference>
<keyword evidence="6" id="KW-0862">Zinc</keyword>
<dbReference type="InterPro" id="IPR013083">
    <property type="entry name" value="Znf_RING/FYVE/PHD"/>
</dbReference>
<dbReference type="PANTHER" id="PTHR24103">
    <property type="entry name" value="E3 UBIQUITIN-PROTEIN LIGASE TRIM"/>
    <property type="match status" value="1"/>
</dbReference>
<dbReference type="PROSITE" id="PS50188">
    <property type="entry name" value="B302_SPRY"/>
    <property type="match status" value="1"/>
</dbReference>
<dbReference type="GO" id="GO:0016874">
    <property type="term" value="F:ligase activity"/>
    <property type="evidence" value="ECO:0007669"/>
    <property type="project" value="UniProtKB-KW"/>
</dbReference>
<dbReference type="GO" id="GO:0005737">
    <property type="term" value="C:cytoplasm"/>
    <property type="evidence" value="ECO:0007669"/>
    <property type="project" value="UniProtKB-SubCell"/>
</dbReference>
<proteinExistence type="inferred from homology"/>
<dbReference type="PROSITE" id="PS50089">
    <property type="entry name" value="ZF_RING_2"/>
    <property type="match status" value="1"/>
</dbReference>
<dbReference type="Gene3D" id="2.60.120.920">
    <property type="match status" value="1"/>
</dbReference>
<gene>
    <name evidence="10" type="primary">Trim69</name>
    <name evidence="10" type="ORF">CASCAS_R14526</name>
</gene>
<sequence>CTLCLKWFKEPVILPCGHNFCKPCIKNIWAKTAVCACPECQAEVPDRQYIENTVLGKALESLQGFQVEQGEQKCGEHGEPLMFFWKQDGKLACFLCRESQASEDQMGQFLLVPDAVQHYVENLILIRTRVESTLQKLKILWHRQKEQIASHQENRLLLQHHISLEFLKLHQFLHGREKRLMNELQEEGKSFLQDMQLNMGVLQEKCNQAKEILMHIQSRLYHHNSISFLTMICCLHSLREKAHTLSEGQLVCRELSLGQFKGPIQYTAWKEMKSVLSPGLSLITLDPKTAHPNLVLSADLTSVRHDNVKQMLPNNPERFDSSIAVLGAEGFTSGKHYWEVEVEKKTKWTLGVVKASINRKKKPPLSPREGYWLIMLRNRNELKALDVPTKGLILRTGVSKIGVYLDYEGGQVSFYEANAMSHIYTFMDTFTEKLHPYFCPCLNEAGENSHPLKVFSSK</sequence>
<keyword evidence="11" id="KW-1185">Reference proteome</keyword>
<dbReference type="EMBL" id="VWPT01000013">
    <property type="protein sequence ID" value="NXE46259.1"/>
    <property type="molecule type" value="Genomic_DNA"/>
</dbReference>
<organism evidence="10 11">
    <name type="scientific">Casuarius casuarius</name>
    <name type="common">Southern cassowary</name>
    <name type="synonym">Struthio casuarius</name>
    <dbReference type="NCBI Taxonomy" id="8787"/>
    <lineage>
        <taxon>Eukaryota</taxon>
        <taxon>Metazoa</taxon>
        <taxon>Chordata</taxon>
        <taxon>Craniata</taxon>
        <taxon>Vertebrata</taxon>
        <taxon>Euteleostomi</taxon>
        <taxon>Archelosauria</taxon>
        <taxon>Archosauria</taxon>
        <taxon>Dinosauria</taxon>
        <taxon>Saurischia</taxon>
        <taxon>Theropoda</taxon>
        <taxon>Coelurosauria</taxon>
        <taxon>Aves</taxon>
        <taxon>Palaeognathae</taxon>
        <taxon>Casuariiformes</taxon>
        <taxon>Casuariidae</taxon>
        <taxon>Casuarius</taxon>
    </lineage>
</organism>
<keyword evidence="4" id="KW-0479">Metal-binding</keyword>
<evidence type="ECO:0000256" key="3">
    <source>
        <dbReference type="ARBA" id="ARBA00022490"/>
    </source>
</evidence>
<evidence type="ECO:0000259" key="9">
    <source>
        <dbReference type="PROSITE" id="PS50188"/>
    </source>
</evidence>
<comment type="subcellular location">
    <subcellularLocation>
        <location evidence="1">Cytoplasm</location>
    </subcellularLocation>
</comment>
<dbReference type="Proteomes" id="UP000524187">
    <property type="component" value="Unassembled WGS sequence"/>
</dbReference>
<dbReference type="InterPro" id="IPR018957">
    <property type="entry name" value="Znf_C3HC4_RING-type"/>
</dbReference>
<evidence type="ECO:0000256" key="2">
    <source>
        <dbReference type="ARBA" id="ARBA00008518"/>
    </source>
</evidence>
<dbReference type="InterPro" id="IPR043136">
    <property type="entry name" value="B30.2/SPRY_sf"/>
</dbReference>
<evidence type="ECO:0000259" key="8">
    <source>
        <dbReference type="PROSITE" id="PS50089"/>
    </source>
</evidence>
<keyword evidence="3" id="KW-0963">Cytoplasm</keyword>
<feature type="non-terminal residue" evidence="10">
    <location>
        <position position="1"/>
    </location>
</feature>
<dbReference type="InterPro" id="IPR003877">
    <property type="entry name" value="SPRY_dom"/>
</dbReference>
<evidence type="ECO:0000256" key="6">
    <source>
        <dbReference type="ARBA" id="ARBA00022833"/>
    </source>
</evidence>
<dbReference type="InterPro" id="IPR017907">
    <property type="entry name" value="Znf_RING_CS"/>
</dbReference>
<feature type="domain" description="RING-type" evidence="8">
    <location>
        <begin position="1"/>
        <end position="41"/>
    </location>
</feature>
<dbReference type="InterPro" id="IPR006574">
    <property type="entry name" value="PRY"/>
</dbReference>
<dbReference type="Pfam" id="PF00622">
    <property type="entry name" value="SPRY"/>
    <property type="match status" value="1"/>
</dbReference>
<dbReference type="InterPro" id="IPR001841">
    <property type="entry name" value="Znf_RING"/>
</dbReference>
<dbReference type="SMART" id="SM00449">
    <property type="entry name" value="SPRY"/>
    <property type="match status" value="1"/>
</dbReference>
<dbReference type="SMART" id="SM00589">
    <property type="entry name" value="PRY"/>
    <property type="match status" value="1"/>
</dbReference>
<evidence type="ECO:0000313" key="10">
    <source>
        <dbReference type="EMBL" id="NXE46259.1"/>
    </source>
</evidence>
<evidence type="ECO:0000256" key="4">
    <source>
        <dbReference type="ARBA" id="ARBA00022723"/>
    </source>
</evidence>
<dbReference type="Gene3D" id="3.30.160.60">
    <property type="entry name" value="Classic Zinc Finger"/>
    <property type="match status" value="1"/>
</dbReference>
<evidence type="ECO:0000313" key="11">
    <source>
        <dbReference type="Proteomes" id="UP000524187"/>
    </source>
</evidence>
<evidence type="ECO:0000256" key="5">
    <source>
        <dbReference type="ARBA" id="ARBA00022771"/>
    </source>
</evidence>
<comment type="similarity">
    <text evidence="2">Belongs to the TRIM/RBCC family.</text>
</comment>
<dbReference type="SUPFAM" id="SSF57850">
    <property type="entry name" value="RING/U-box"/>
    <property type="match status" value="1"/>
</dbReference>
<feature type="non-terminal residue" evidence="10">
    <location>
        <position position="458"/>
    </location>
</feature>
<dbReference type="InterPro" id="IPR013320">
    <property type="entry name" value="ConA-like_dom_sf"/>
</dbReference>